<dbReference type="SMART" id="SM00233">
    <property type="entry name" value="PH"/>
    <property type="match status" value="1"/>
</dbReference>
<dbReference type="SUPFAM" id="SSF144000">
    <property type="entry name" value="Oxysterol-binding protein-like"/>
    <property type="match status" value="1"/>
</dbReference>
<dbReference type="InterPro" id="IPR011993">
    <property type="entry name" value="PH-like_dom_sf"/>
</dbReference>
<dbReference type="GO" id="GO:0097038">
    <property type="term" value="C:perinuclear endoplasmic reticulum"/>
    <property type="evidence" value="ECO:0007669"/>
    <property type="project" value="TreeGrafter"/>
</dbReference>
<dbReference type="FunFam" id="2.40.160.120:FF:000001">
    <property type="entry name" value="Oxysterol-binding protein"/>
    <property type="match status" value="1"/>
</dbReference>
<dbReference type="GO" id="GO:0120015">
    <property type="term" value="F:sterol transfer activity"/>
    <property type="evidence" value="ECO:0007669"/>
    <property type="project" value="UniProtKB-ARBA"/>
</dbReference>
<comment type="caution">
    <text evidence="18">The sequence shown here is derived from an EMBL/GenBank/DDBJ whole genome shotgun (WGS) entry which is preliminary data.</text>
</comment>
<name>A0A443SUP8_9ACAR</name>
<feature type="coiled-coil region" evidence="15">
    <location>
        <begin position="461"/>
        <end position="488"/>
    </location>
</feature>
<feature type="non-terminal residue" evidence="18">
    <location>
        <position position="1"/>
    </location>
</feature>
<dbReference type="Proteomes" id="UP000288716">
    <property type="component" value="Unassembled WGS sequence"/>
</dbReference>
<evidence type="ECO:0000256" key="15">
    <source>
        <dbReference type="SAM" id="Coils"/>
    </source>
</evidence>
<dbReference type="InterPro" id="IPR000648">
    <property type="entry name" value="Oxysterol-bd"/>
</dbReference>
<evidence type="ECO:0000259" key="17">
    <source>
        <dbReference type="PROSITE" id="PS50003"/>
    </source>
</evidence>
<evidence type="ECO:0000256" key="10">
    <source>
        <dbReference type="ARBA" id="ARBA00023055"/>
    </source>
</evidence>
<evidence type="ECO:0000313" key="18">
    <source>
        <dbReference type="EMBL" id="RWS31220.1"/>
    </source>
</evidence>
<keyword evidence="11" id="KW-0446">Lipid-binding</keyword>
<gene>
    <name evidence="18" type="ORF">B4U80_02628</name>
</gene>
<evidence type="ECO:0000256" key="8">
    <source>
        <dbReference type="ARBA" id="ARBA00022553"/>
    </source>
</evidence>
<keyword evidence="6" id="KW-1003">Cell membrane</keyword>
<feature type="compositionally biased region" description="Basic and acidic residues" evidence="16">
    <location>
        <begin position="60"/>
        <end position="70"/>
    </location>
</feature>
<evidence type="ECO:0000256" key="6">
    <source>
        <dbReference type="ARBA" id="ARBA00022475"/>
    </source>
</evidence>
<organism evidence="18 19">
    <name type="scientific">Leptotrombidium deliense</name>
    <dbReference type="NCBI Taxonomy" id="299467"/>
    <lineage>
        <taxon>Eukaryota</taxon>
        <taxon>Metazoa</taxon>
        <taxon>Ecdysozoa</taxon>
        <taxon>Arthropoda</taxon>
        <taxon>Chelicerata</taxon>
        <taxon>Arachnida</taxon>
        <taxon>Acari</taxon>
        <taxon>Acariformes</taxon>
        <taxon>Trombidiformes</taxon>
        <taxon>Prostigmata</taxon>
        <taxon>Anystina</taxon>
        <taxon>Parasitengona</taxon>
        <taxon>Trombiculoidea</taxon>
        <taxon>Trombiculidae</taxon>
        <taxon>Leptotrombidium</taxon>
    </lineage>
</organism>
<dbReference type="EMBL" id="NCKV01000233">
    <property type="protein sequence ID" value="RWS31220.1"/>
    <property type="molecule type" value="Genomic_DNA"/>
</dbReference>
<dbReference type="GO" id="GO:0005829">
    <property type="term" value="C:cytosol"/>
    <property type="evidence" value="ECO:0007669"/>
    <property type="project" value="UniProtKB-SubCell"/>
</dbReference>
<comment type="subcellular location">
    <subcellularLocation>
        <location evidence="1">Cell membrane</location>
    </subcellularLocation>
    <subcellularLocation>
        <location evidence="2">Cytoplasm</location>
        <location evidence="2">Cytosol</location>
    </subcellularLocation>
    <subcellularLocation>
        <location evidence="3">Endoplasmic reticulum membrane</location>
    </subcellularLocation>
</comment>
<dbReference type="PANTHER" id="PTHR10972:SF203">
    <property type="entry name" value="OXYSTEROL-BINDING PROTEIN HOMOLOG 3"/>
    <property type="match status" value="1"/>
</dbReference>
<evidence type="ECO:0000256" key="14">
    <source>
        <dbReference type="RuleBase" id="RU003845"/>
    </source>
</evidence>
<feature type="domain" description="PH" evidence="17">
    <location>
        <begin position="108"/>
        <end position="203"/>
    </location>
</feature>
<keyword evidence="12" id="KW-0472">Membrane</keyword>
<dbReference type="PANTHER" id="PTHR10972">
    <property type="entry name" value="OXYSTEROL-BINDING PROTEIN-RELATED"/>
    <property type="match status" value="1"/>
</dbReference>
<reference evidence="18 19" key="1">
    <citation type="journal article" date="2018" name="Gigascience">
        <title>Genomes of trombidid mites reveal novel predicted allergens and laterally-transferred genes associated with secondary metabolism.</title>
        <authorList>
            <person name="Dong X."/>
            <person name="Chaisiri K."/>
            <person name="Xia D."/>
            <person name="Armstrong S.D."/>
            <person name="Fang Y."/>
            <person name="Donnelly M.J."/>
            <person name="Kadowaki T."/>
            <person name="McGarry J.W."/>
            <person name="Darby A.C."/>
            <person name="Makepeace B.L."/>
        </authorList>
    </citation>
    <scope>NUCLEOTIDE SEQUENCE [LARGE SCALE GENOMIC DNA]</scope>
    <source>
        <strain evidence="18">UoL-UT</strain>
    </source>
</reference>
<keyword evidence="8" id="KW-0597">Phosphoprotein</keyword>
<evidence type="ECO:0000256" key="7">
    <source>
        <dbReference type="ARBA" id="ARBA00022490"/>
    </source>
</evidence>
<evidence type="ECO:0000256" key="11">
    <source>
        <dbReference type="ARBA" id="ARBA00023121"/>
    </source>
</evidence>
<dbReference type="PROSITE" id="PS50003">
    <property type="entry name" value="PH_DOMAIN"/>
    <property type="match status" value="1"/>
</dbReference>
<dbReference type="VEuPathDB" id="VectorBase:LDEU000820"/>
<keyword evidence="19" id="KW-1185">Reference proteome</keyword>
<keyword evidence="7" id="KW-0963">Cytoplasm</keyword>
<dbReference type="Gene3D" id="3.30.70.3490">
    <property type="match status" value="1"/>
</dbReference>
<dbReference type="GO" id="GO:0005886">
    <property type="term" value="C:plasma membrane"/>
    <property type="evidence" value="ECO:0007669"/>
    <property type="project" value="UniProtKB-SubCell"/>
</dbReference>
<feature type="region of interest" description="Disordered" evidence="16">
    <location>
        <begin position="32"/>
        <end position="88"/>
    </location>
</feature>
<accession>A0A443SUP8</accession>
<dbReference type="GO" id="GO:0006699">
    <property type="term" value="P:bile acid biosynthetic process"/>
    <property type="evidence" value="ECO:0007669"/>
    <property type="project" value="UniProtKB-ARBA"/>
</dbReference>
<keyword evidence="9" id="KW-0256">Endoplasmic reticulum</keyword>
<dbReference type="OrthoDB" id="416222at2759"/>
<evidence type="ECO:0000256" key="3">
    <source>
        <dbReference type="ARBA" id="ARBA00004586"/>
    </source>
</evidence>
<evidence type="ECO:0000256" key="13">
    <source>
        <dbReference type="RuleBase" id="RU003844"/>
    </source>
</evidence>
<dbReference type="PROSITE" id="PS01013">
    <property type="entry name" value="OSBP"/>
    <property type="match status" value="1"/>
</dbReference>
<dbReference type="GO" id="GO:0005789">
    <property type="term" value="C:endoplasmic reticulum membrane"/>
    <property type="evidence" value="ECO:0007669"/>
    <property type="project" value="UniProtKB-SubCell"/>
</dbReference>
<keyword evidence="5 14" id="KW-0813">Transport</keyword>
<feature type="region of interest" description="Disordered" evidence="16">
    <location>
        <begin position="489"/>
        <end position="522"/>
    </location>
</feature>
<keyword evidence="10 14" id="KW-0445">Lipid transport</keyword>
<feature type="compositionally biased region" description="Low complexity" evidence="16">
    <location>
        <begin position="492"/>
        <end position="505"/>
    </location>
</feature>
<dbReference type="SUPFAM" id="SSF50729">
    <property type="entry name" value="PH domain-like"/>
    <property type="match status" value="1"/>
</dbReference>
<proteinExistence type="inferred from homology"/>
<dbReference type="InterPro" id="IPR001849">
    <property type="entry name" value="PH_domain"/>
</dbReference>
<dbReference type="Gene3D" id="2.40.160.120">
    <property type="match status" value="1"/>
</dbReference>
<comment type="similarity">
    <text evidence="4 13">Belongs to the OSBP family.</text>
</comment>
<dbReference type="GO" id="GO:0015485">
    <property type="term" value="F:cholesterol binding"/>
    <property type="evidence" value="ECO:0007669"/>
    <property type="project" value="TreeGrafter"/>
</dbReference>
<dbReference type="Pfam" id="PF01237">
    <property type="entry name" value="Oxysterol_BP"/>
    <property type="match status" value="1"/>
</dbReference>
<dbReference type="FunFam" id="2.30.29.30:FF:000011">
    <property type="entry name" value="Oxysterol-binding protein"/>
    <property type="match status" value="1"/>
</dbReference>
<keyword evidence="15" id="KW-0175">Coiled coil</keyword>
<protein>
    <recommendedName>
        <fullName evidence="14">Oxysterol-binding protein</fullName>
    </recommendedName>
</protein>
<dbReference type="Gene3D" id="2.30.29.30">
    <property type="entry name" value="Pleckstrin-homology domain (PH domain)/Phosphotyrosine-binding domain (PTB)"/>
    <property type="match status" value="1"/>
</dbReference>
<dbReference type="InterPro" id="IPR041680">
    <property type="entry name" value="PH_8"/>
</dbReference>
<evidence type="ECO:0000256" key="9">
    <source>
        <dbReference type="ARBA" id="ARBA00022824"/>
    </source>
</evidence>
<dbReference type="GO" id="GO:0005634">
    <property type="term" value="C:nucleus"/>
    <property type="evidence" value="ECO:0007669"/>
    <property type="project" value="UniProtKB-ARBA"/>
</dbReference>
<evidence type="ECO:0000256" key="12">
    <source>
        <dbReference type="ARBA" id="ARBA00023136"/>
    </source>
</evidence>
<dbReference type="CDD" id="cd13287">
    <property type="entry name" value="PH_ORP3_ORP6_ORP7"/>
    <property type="match status" value="1"/>
</dbReference>
<evidence type="ECO:0000313" key="19">
    <source>
        <dbReference type="Proteomes" id="UP000288716"/>
    </source>
</evidence>
<evidence type="ECO:0000256" key="1">
    <source>
        <dbReference type="ARBA" id="ARBA00004236"/>
    </source>
</evidence>
<evidence type="ECO:0000256" key="16">
    <source>
        <dbReference type="SAM" id="MobiDB-lite"/>
    </source>
</evidence>
<dbReference type="InterPro" id="IPR037239">
    <property type="entry name" value="OSBP_sf"/>
</dbReference>
<dbReference type="AlphaFoldDB" id="A0A443SUP8"/>
<dbReference type="Pfam" id="PF15409">
    <property type="entry name" value="PH_8"/>
    <property type="match status" value="1"/>
</dbReference>
<evidence type="ECO:0000256" key="4">
    <source>
        <dbReference type="ARBA" id="ARBA00008842"/>
    </source>
</evidence>
<evidence type="ECO:0000256" key="2">
    <source>
        <dbReference type="ARBA" id="ARBA00004514"/>
    </source>
</evidence>
<sequence length="938" mass="106858">SQLNVTFLRKTQKNLFDADYELRFQERSVSIHSLSQESQKSEPRKSPLNLPVPMSNGGSEGEREYAESERGSTYSLRTGSRRKKENHRSNEWEIIEGLKEGQTCEQLPMKFEGYMLKRRKWPLKGWHKRYFSLDKGTLAYAKTPTEMAKGKSHGSVDVGLSVISTKLSSRRIDIDAEENIYHIKIKNKAQFLQWVSQLKHHRLYRQHEIAFGSKLKPQGYRRGVPIVGVAPVMSPVSEANSKVANWILGSNCDEVGKELSELQVKLVQLSSCLQSIELQLGTRNEMPDIETGSFKKTRRRFLLRRHKKHPSHPTPNVGHMKPTERSFKKPNNLEIIVSNAESSFDLPQTNNGAVLHSLSTHLSSSHTSLNETEMQSNAYADSWGMTRSYTEVGKSGCEVGSGNHIENCTFSNTSKTAEDFIYLAGDIHLGLRTCLKAIQNERDSFRAKQMTDVDASALKLIASLQQSLQESLDRNQELKQKLSRIHDESDVSSTFNANNASTSSAAEEELDEPTLVHQPIGNSKSYESSSVLSISEYFDAAEKLSICSTSSEDEDDGSFATDVSEDDPVEYNNALKSAVESKTGRRCKLPAPKPDVGDISLWSLLYKNIGKDLSKICMPVILNEPLNALQRLCEELEYCELLDKAALIDDQCERMLYVAAFAISAYSSSCYRAGHKPFNPLLGETYECIRDDKGFRFIAEQVSHHPPVSACNAQSDSFLFWQDIRIKSKFWGKSMEIIPFGTVHVFLKRTESHYRWNKVTTCVHNIFKGQRWVDQYGEMTITDGELRCKLTFVKASYWSNKKHEISGVITNRTGEIIERIYGKWNEAIFCGIAPNARCIWRPGAIPDDHELYYGFTRFAIELNELNPLMVLPPTDTRFRPDQRLLEEGKVQLAEGVKMKLEQKQRERRRKREEVGDEFKPLWFRYAFLCFLVELFHSF</sequence>
<dbReference type="STRING" id="299467.A0A443SUP8"/>
<evidence type="ECO:0000256" key="5">
    <source>
        <dbReference type="ARBA" id="ARBA00022448"/>
    </source>
</evidence>
<dbReference type="InterPro" id="IPR018494">
    <property type="entry name" value="Oxysterol-bd_CS"/>
</dbReference>